<dbReference type="RefSeq" id="WP_119276384.1">
    <property type="nucleotide sequence ID" value="NZ_QWLA01000014.1"/>
</dbReference>
<dbReference type="OrthoDB" id="9808910at2"/>
<dbReference type="InterPro" id="IPR044587">
    <property type="entry name" value="HSP21-like"/>
</dbReference>
<protein>
    <submittedName>
        <fullName evidence="5">Alpha-crystallin</fullName>
    </submittedName>
</protein>
<gene>
    <name evidence="5" type="primary">hspX</name>
    <name evidence="5" type="ORF">Mrose_01054</name>
</gene>
<dbReference type="PANTHER" id="PTHR46733">
    <property type="entry name" value="26.5 KDA HEAT SHOCK PROTEIN, MITOCHONDRIAL"/>
    <property type="match status" value="1"/>
</dbReference>
<evidence type="ECO:0000256" key="3">
    <source>
        <dbReference type="RuleBase" id="RU003616"/>
    </source>
</evidence>
<evidence type="ECO:0000256" key="2">
    <source>
        <dbReference type="PROSITE-ProRule" id="PRU00285"/>
    </source>
</evidence>
<dbReference type="Pfam" id="PF00011">
    <property type="entry name" value="HSP20"/>
    <property type="match status" value="1"/>
</dbReference>
<accession>A0A399ETK5</accession>
<dbReference type="PROSITE" id="PS01031">
    <property type="entry name" value="SHSP"/>
    <property type="match status" value="1"/>
</dbReference>
<dbReference type="GO" id="GO:0009408">
    <property type="term" value="P:response to heat"/>
    <property type="evidence" value="ECO:0007669"/>
    <property type="project" value="InterPro"/>
</dbReference>
<evidence type="ECO:0000259" key="4">
    <source>
        <dbReference type="PROSITE" id="PS01031"/>
    </source>
</evidence>
<evidence type="ECO:0000313" key="5">
    <source>
        <dbReference type="EMBL" id="RIH87987.1"/>
    </source>
</evidence>
<dbReference type="Proteomes" id="UP000265341">
    <property type="component" value="Unassembled WGS sequence"/>
</dbReference>
<comment type="caution">
    <text evidence="5">The sequence shown here is derived from an EMBL/GenBank/DDBJ whole genome shotgun (WGS) entry which is preliminary data.</text>
</comment>
<evidence type="ECO:0000313" key="6">
    <source>
        <dbReference type="Proteomes" id="UP000265341"/>
    </source>
</evidence>
<evidence type="ECO:0000256" key="1">
    <source>
        <dbReference type="ARBA" id="ARBA00023016"/>
    </source>
</evidence>
<keyword evidence="1" id="KW-0346">Stress response</keyword>
<proteinExistence type="inferred from homology"/>
<dbReference type="EMBL" id="QWLA01000014">
    <property type="protein sequence ID" value="RIH87987.1"/>
    <property type="molecule type" value="Genomic_DNA"/>
</dbReference>
<dbReference type="InterPro" id="IPR002068">
    <property type="entry name" value="A-crystallin/Hsp20_dom"/>
</dbReference>
<comment type="similarity">
    <text evidence="2 3">Belongs to the small heat shock protein (HSP20) family.</text>
</comment>
<dbReference type="CDD" id="cd06464">
    <property type="entry name" value="ACD_sHsps-like"/>
    <property type="match status" value="1"/>
</dbReference>
<keyword evidence="6" id="KW-1185">Reference proteome</keyword>
<reference evidence="5 6" key="1">
    <citation type="submission" date="2018-08" db="EMBL/GenBank/DDBJ databases">
        <title>Meiothermus roseus NBRC 110900 genome sequencing project.</title>
        <authorList>
            <person name="Da Costa M.S."/>
            <person name="Albuquerque L."/>
            <person name="Raposo P."/>
            <person name="Froufe H.J.C."/>
            <person name="Barroso C.S."/>
            <person name="Egas C."/>
        </authorList>
    </citation>
    <scope>NUCLEOTIDE SEQUENCE [LARGE SCALE GENOMIC DNA]</scope>
    <source>
        <strain evidence="5 6">NBRC 110900</strain>
    </source>
</reference>
<feature type="domain" description="SHSP" evidence="4">
    <location>
        <begin position="28"/>
        <end position="137"/>
    </location>
</feature>
<dbReference type="SUPFAM" id="SSF49764">
    <property type="entry name" value="HSP20-like chaperones"/>
    <property type="match status" value="1"/>
</dbReference>
<name>A0A399ETK5_9DEIN</name>
<dbReference type="PANTHER" id="PTHR46733:SF3">
    <property type="entry name" value="26.5 KDA HEAT SHOCK PROTEIN, MITOCHONDRIAL"/>
    <property type="match status" value="1"/>
</dbReference>
<dbReference type="AlphaFoldDB" id="A0A399ETK5"/>
<organism evidence="5 6">
    <name type="scientific">Calidithermus roseus</name>
    <dbReference type="NCBI Taxonomy" id="1644118"/>
    <lineage>
        <taxon>Bacteria</taxon>
        <taxon>Thermotogati</taxon>
        <taxon>Deinococcota</taxon>
        <taxon>Deinococci</taxon>
        <taxon>Thermales</taxon>
        <taxon>Thermaceae</taxon>
        <taxon>Calidithermus</taxon>
    </lineage>
</organism>
<dbReference type="InterPro" id="IPR008978">
    <property type="entry name" value="HSP20-like_chaperone"/>
</dbReference>
<dbReference type="Gene3D" id="2.60.40.790">
    <property type="match status" value="1"/>
</dbReference>
<sequence>MLERIWPFTRLGRDKFRKALDEALEKAFEGADFEPSSELVEEEGRYLLRAELPGLDKKDVQVYLEGPFLVIEAERKEEQRKRHLSEIYYGRIYRSIPLPADARPEGIQARLRRGVLEVEIPRAPSPGPSRRSIAIEG</sequence>